<proteinExistence type="predicted"/>
<gene>
    <name evidence="1" type="ORF">ANCDUO_12704</name>
</gene>
<organism evidence="1 2">
    <name type="scientific">Ancylostoma duodenale</name>
    <dbReference type="NCBI Taxonomy" id="51022"/>
    <lineage>
        <taxon>Eukaryota</taxon>
        <taxon>Metazoa</taxon>
        <taxon>Ecdysozoa</taxon>
        <taxon>Nematoda</taxon>
        <taxon>Chromadorea</taxon>
        <taxon>Rhabditida</taxon>
        <taxon>Rhabditina</taxon>
        <taxon>Rhabditomorpha</taxon>
        <taxon>Strongyloidea</taxon>
        <taxon>Ancylostomatidae</taxon>
        <taxon>Ancylostomatinae</taxon>
        <taxon>Ancylostoma</taxon>
    </lineage>
</organism>
<protein>
    <submittedName>
        <fullName evidence="1">Uncharacterized protein</fullName>
    </submittedName>
</protein>
<keyword evidence="2" id="KW-1185">Reference proteome</keyword>
<sequence>MCDLVDRDYINHDFFKLSESEIVQEVLARNKDPVIEQMLQVLLSKQQEKIKKEVADYIDAEKRGRSLVISGIDEPSASLPLKNRQADLEEKICNILDALDVDCAPTEVYRLGKRDERRPQLVKKKYDGRGAQVRG</sequence>
<evidence type="ECO:0000313" key="2">
    <source>
        <dbReference type="Proteomes" id="UP000054047"/>
    </source>
</evidence>
<dbReference type="AlphaFoldDB" id="A0A0C2D4Q8"/>
<evidence type="ECO:0000313" key="1">
    <source>
        <dbReference type="EMBL" id="KIH57107.1"/>
    </source>
</evidence>
<reference evidence="1 2" key="1">
    <citation type="submission" date="2013-12" db="EMBL/GenBank/DDBJ databases">
        <title>Draft genome of the parsitic nematode Ancylostoma duodenale.</title>
        <authorList>
            <person name="Mitreva M."/>
        </authorList>
    </citation>
    <scope>NUCLEOTIDE SEQUENCE [LARGE SCALE GENOMIC DNA]</scope>
    <source>
        <strain evidence="1 2">Zhejiang</strain>
    </source>
</reference>
<accession>A0A0C2D4Q8</accession>
<name>A0A0C2D4Q8_9BILA</name>
<dbReference type="Proteomes" id="UP000054047">
    <property type="component" value="Unassembled WGS sequence"/>
</dbReference>
<dbReference type="EMBL" id="KN734817">
    <property type="protein sequence ID" value="KIH57107.1"/>
    <property type="molecule type" value="Genomic_DNA"/>
</dbReference>
<dbReference type="OrthoDB" id="5891589at2759"/>